<keyword evidence="1" id="KW-0240">DNA-directed RNA polymerase</keyword>
<evidence type="ECO:0000313" key="2">
    <source>
        <dbReference type="Proteomes" id="UP000467240"/>
    </source>
</evidence>
<keyword evidence="2" id="KW-1185">Reference proteome</keyword>
<accession>A0A7J5C1M2</accession>
<comment type="caution">
    <text evidence="1">The sequence shown here is derived from an EMBL/GenBank/DDBJ whole genome shotgun (WGS) entry which is preliminary data.</text>
</comment>
<evidence type="ECO:0000313" key="1">
    <source>
        <dbReference type="EMBL" id="KAB1660325.1"/>
    </source>
</evidence>
<sequence>MTDRFHRPVRVPLEAFEALLGGHDPADVTRVAHDTASALLNRARGERDAEVLDRMIAFTDEHGIDDIAEVWAPASAESLPGSLWRLYLVRESVKRDPEDASYVFRRGLEVDRGIGHVVAGAVTPTGPDEIVALTDEILRGAFTGDFSIALERAAAFCAVMSQGAAALAGDAERTEPDRAHTDTLRSARFLLFAQELHASALLARDDALD</sequence>
<proteinExistence type="predicted"/>
<gene>
    <name evidence="1" type="ORF">F8O01_03095</name>
</gene>
<keyword evidence="1" id="KW-0804">Transcription</keyword>
<dbReference type="OrthoDB" id="5188280at2"/>
<dbReference type="AlphaFoldDB" id="A0A7J5C1M2"/>
<dbReference type="GO" id="GO:0000428">
    <property type="term" value="C:DNA-directed RNA polymerase complex"/>
    <property type="evidence" value="ECO:0007669"/>
    <property type="project" value="UniProtKB-KW"/>
</dbReference>
<protein>
    <submittedName>
        <fullName evidence="1">DNA-directed RNA polymerase subunit beta</fullName>
    </submittedName>
</protein>
<dbReference type="EMBL" id="WBJZ01000003">
    <property type="protein sequence ID" value="KAB1660325.1"/>
    <property type="molecule type" value="Genomic_DNA"/>
</dbReference>
<organism evidence="1 2">
    <name type="scientific">Pseudoclavibacter chungangensis</name>
    <dbReference type="NCBI Taxonomy" id="587635"/>
    <lineage>
        <taxon>Bacteria</taxon>
        <taxon>Bacillati</taxon>
        <taxon>Actinomycetota</taxon>
        <taxon>Actinomycetes</taxon>
        <taxon>Micrococcales</taxon>
        <taxon>Microbacteriaceae</taxon>
        <taxon>Pseudoclavibacter</taxon>
    </lineage>
</organism>
<name>A0A7J5C1M2_9MICO</name>
<reference evidence="1 2" key="1">
    <citation type="submission" date="2019-09" db="EMBL/GenBank/DDBJ databases">
        <title>Phylogeny of genus Pseudoclavibacter and closely related genus.</title>
        <authorList>
            <person name="Li Y."/>
        </authorList>
    </citation>
    <scope>NUCLEOTIDE SEQUENCE [LARGE SCALE GENOMIC DNA]</scope>
    <source>
        <strain evidence="1 2">DSM 23821</strain>
    </source>
</reference>
<dbReference type="Proteomes" id="UP000467240">
    <property type="component" value="Unassembled WGS sequence"/>
</dbReference>
<dbReference type="RefSeq" id="WP_158039425.1">
    <property type="nucleotide sequence ID" value="NZ_JACCFV010000001.1"/>
</dbReference>